<dbReference type="InterPro" id="IPR045943">
    <property type="entry name" value="DUF6363"/>
</dbReference>
<keyword evidence="5" id="KW-1185">Reference proteome</keyword>
<dbReference type="AlphaFoldDB" id="A0AAU0Q2N8"/>
<evidence type="ECO:0000313" key="5">
    <source>
        <dbReference type="Proteomes" id="UP001174314"/>
    </source>
</evidence>
<gene>
    <name evidence="4" type="ORF">Q0N40_03355</name>
</gene>
<dbReference type="KEGG" id="cpsk:Q0N40_03355"/>
<dbReference type="CDD" id="cd07208">
    <property type="entry name" value="Pat_hypo_Ecoli_yjju_like"/>
    <property type="match status" value="1"/>
</dbReference>
<dbReference type="InterPro" id="IPR002641">
    <property type="entry name" value="PNPLA_dom"/>
</dbReference>
<keyword evidence="1 2" id="KW-0443">Lipid metabolism</keyword>
<feature type="short sequence motif" description="GXSXG" evidence="2">
    <location>
        <begin position="58"/>
        <end position="62"/>
    </location>
</feature>
<keyword evidence="2" id="KW-0378">Hydrolase</keyword>
<organism evidence="4 5">
    <name type="scientific">Corynebacterium pseudokroppenstedtii</name>
    <dbReference type="NCBI Taxonomy" id="2804917"/>
    <lineage>
        <taxon>Bacteria</taxon>
        <taxon>Bacillati</taxon>
        <taxon>Actinomycetota</taxon>
        <taxon>Actinomycetes</taxon>
        <taxon>Mycobacteriales</taxon>
        <taxon>Corynebacteriaceae</taxon>
        <taxon>Corynebacterium</taxon>
    </lineage>
</organism>
<feature type="short sequence motif" description="DGA/G" evidence="2">
    <location>
        <begin position="185"/>
        <end position="187"/>
    </location>
</feature>
<dbReference type="PROSITE" id="PS51635">
    <property type="entry name" value="PNPLA"/>
    <property type="match status" value="1"/>
</dbReference>
<accession>A0AAU0Q2N8</accession>
<evidence type="ECO:0000256" key="2">
    <source>
        <dbReference type="PROSITE-ProRule" id="PRU01161"/>
    </source>
</evidence>
<dbReference type="RefSeq" id="WP_221924022.1">
    <property type="nucleotide sequence ID" value="NZ_CP137757.1"/>
</dbReference>
<dbReference type="InterPro" id="IPR016035">
    <property type="entry name" value="Acyl_Trfase/lysoPLipase"/>
</dbReference>
<dbReference type="Gene3D" id="3.40.1090.10">
    <property type="entry name" value="Cytosolic phospholipase A2 catalytic domain"/>
    <property type="match status" value="1"/>
</dbReference>
<evidence type="ECO:0000259" key="3">
    <source>
        <dbReference type="PROSITE" id="PS51635"/>
    </source>
</evidence>
<evidence type="ECO:0000256" key="1">
    <source>
        <dbReference type="ARBA" id="ARBA00023098"/>
    </source>
</evidence>
<dbReference type="GO" id="GO:0016787">
    <property type="term" value="F:hydrolase activity"/>
    <property type="evidence" value="ECO:0007669"/>
    <property type="project" value="UniProtKB-UniRule"/>
</dbReference>
<dbReference type="SUPFAM" id="SSF52151">
    <property type="entry name" value="FabD/lysophospholipase-like"/>
    <property type="match status" value="1"/>
</dbReference>
<feature type="active site" description="Nucleophile" evidence="2">
    <location>
        <position position="60"/>
    </location>
</feature>
<comment type="caution">
    <text evidence="2">Lacks conserved residue(s) required for the propagation of feature annotation.</text>
</comment>
<feature type="domain" description="PNPLA" evidence="3">
    <location>
        <begin position="27"/>
        <end position="200"/>
    </location>
</feature>
<proteinExistence type="predicted"/>
<dbReference type="Pfam" id="PF01734">
    <property type="entry name" value="Patatin"/>
    <property type="match status" value="1"/>
</dbReference>
<dbReference type="GO" id="GO:0016042">
    <property type="term" value="P:lipid catabolic process"/>
    <property type="evidence" value="ECO:0007669"/>
    <property type="project" value="UniProtKB-UniRule"/>
</dbReference>
<sequence>MTSSAEDPSTAPWGTSDSPLDCPDVAVVFEGGGMRNSYTVGAVQALIDHKVNPGWVGGISAGTTHVVNFLIKNRWRAKASFVDFVEDPRFGGWKTFAKGKGYFNTDFIYTESVMPGEIAEMDFDAFMKSSPQFAFGALRADTGDMTWWRRDDVQTMKQLSAYTRASSTIPFFMPVAHVDGHDYYDGAMGPTGGFAYDAAIEDGFSKFLFILTRPQSFRREPMSQARLIRNYFRKQPAVAEAILQRADRYNRSKEKIAQWEKEGRAMVFYPDQMPVHNKERNVEKLQKSYEMGVDQVAREWPRWEEFLRS</sequence>
<dbReference type="Pfam" id="PF19890">
    <property type="entry name" value="DUF6363"/>
    <property type="match status" value="1"/>
</dbReference>
<feature type="active site" description="Proton acceptor" evidence="2">
    <location>
        <position position="185"/>
    </location>
</feature>
<evidence type="ECO:0000313" key="4">
    <source>
        <dbReference type="EMBL" id="WPF25593.1"/>
    </source>
</evidence>
<dbReference type="InterPro" id="IPR037483">
    <property type="entry name" value="YjjU-like"/>
</dbReference>
<protein>
    <submittedName>
        <fullName evidence="4">Patatin family protein</fullName>
    </submittedName>
</protein>
<reference evidence="4 5" key="1">
    <citation type="submission" date="2023-10" db="EMBL/GenBank/DDBJ databases">
        <title>complete genome sequence of Corynebacterium pseudokroppenstedtii P15-C1.</title>
        <authorList>
            <person name="Bruggemann H."/>
            <person name="Poehlein A."/>
        </authorList>
    </citation>
    <scope>NUCLEOTIDE SEQUENCE [LARGE SCALE GENOMIC DNA]</scope>
    <source>
        <strain evidence="4 5">P15_C1</strain>
    </source>
</reference>
<dbReference type="Proteomes" id="UP001174314">
    <property type="component" value="Chromosome"/>
</dbReference>
<keyword evidence="2" id="KW-0442">Lipid degradation</keyword>
<dbReference type="EMBL" id="CP137757">
    <property type="protein sequence ID" value="WPF25593.1"/>
    <property type="molecule type" value="Genomic_DNA"/>
</dbReference>
<name>A0AAU0Q2N8_9CORY</name>